<feature type="compositionally biased region" description="Polar residues" evidence="7">
    <location>
        <begin position="388"/>
        <end position="400"/>
    </location>
</feature>
<evidence type="ECO:0000256" key="6">
    <source>
        <dbReference type="ARBA" id="ARBA00023049"/>
    </source>
</evidence>
<dbReference type="RefSeq" id="WP_104724911.1">
    <property type="nucleotide sequence ID" value="NZ_FZNE01000009.1"/>
</dbReference>
<comment type="cofactor">
    <cofactor evidence="1">
        <name>Zn(2+)</name>
        <dbReference type="ChEBI" id="CHEBI:29105"/>
    </cofactor>
</comment>
<dbReference type="Pfam" id="PF01551">
    <property type="entry name" value="Peptidase_M23"/>
    <property type="match status" value="1"/>
</dbReference>
<dbReference type="Gene3D" id="2.70.70.10">
    <property type="entry name" value="Glucose Permease (Domain IIA)"/>
    <property type="match status" value="1"/>
</dbReference>
<keyword evidence="6" id="KW-0482">Metalloprotease</keyword>
<evidence type="ECO:0000256" key="3">
    <source>
        <dbReference type="ARBA" id="ARBA00022723"/>
    </source>
</evidence>
<name>A0A3D8IUK2_9HELI</name>
<keyword evidence="2" id="KW-0645">Protease</keyword>
<feature type="domain" description="Csd3 N-terminal" evidence="9">
    <location>
        <begin position="22"/>
        <end position="103"/>
    </location>
</feature>
<dbReference type="AlphaFoldDB" id="A0A3D8IUK2"/>
<dbReference type="EMBL" id="NXLU01000005">
    <property type="protein sequence ID" value="RDU68969.1"/>
    <property type="molecule type" value="Genomic_DNA"/>
</dbReference>
<comment type="caution">
    <text evidence="10">The sequence shown here is derived from an EMBL/GenBank/DDBJ whole genome shotgun (WGS) entry which is preliminary data.</text>
</comment>
<evidence type="ECO:0000256" key="2">
    <source>
        <dbReference type="ARBA" id="ARBA00022670"/>
    </source>
</evidence>
<dbReference type="CDD" id="cd12797">
    <property type="entry name" value="M23_peptidase"/>
    <property type="match status" value="1"/>
</dbReference>
<gene>
    <name evidence="10" type="ORF">CQA62_05060</name>
</gene>
<protein>
    <submittedName>
        <fullName evidence="10">M23 family peptidase</fullName>
    </submittedName>
</protein>
<feature type="domain" description="M23ase beta-sheet core" evidence="8">
    <location>
        <begin position="238"/>
        <end position="334"/>
    </location>
</feature>
<dbReference type="PANTHER" id="PTHR21666:SF288">
    <property type="entry name" value="CELL DIVISION PROTEIN YTFB"/>
    <property type="match status" value="1"/>
</dbReference>
<keyword evidence="4" id="KW-0378">Hydrolase</keyword>
<dbReference type="SUPFAM" id="SSF51261">
    <property type="entry name" value="Duplicated hybrid motif"/>
    <property type="match status" value="1"/>
</dbReference>
<dbReference type="PANTHER" id="PTHR21666">
    <property type="entry name" value="PEPTIDASE-RELATED"/>
    <property type="match status" value="1"/>
</dbReference>
<evidence type="ECO:0000256" key="5">
    <source>
        <dbReference type="ARBA" id="ARBA00022833"/>
    </source>
</evidence>
<dbReference type="Proteomes" id="UP000257067">
    <property type="component" value="Unassembled WGS sequence"/>
</dbReference>
<keyword evidence="5" id="KW-0862">Zinc</keyword>
<dbReference type="OrthoDB" id="9815245at2"/>
<dbReference type="GO" id="GO:0046872">
    <property type="term" value="F:metal ion binding"/>
    <property type="evidence" value="ECO:0007669"/>
    <property type="project" value="UniProtKB-KW"/>
</dbReference>
<evidence type="ECO:0000259" key="8">
    <source>
        <dbReference type="Pfam" id="PF01551"/>
    </source>
</evidence>
<evidence type="ECO:0000256" key="4">
    <source>
        <dbReference type="ARBA" id="ARBA00022801"/>
    </source>
</evidence>
<dbReference type="InterPro" id="IPR011055">
    <property type="entry name" value="Dup_hybrid_motif"/>
</dbReference>
<keyword evidence="11" id="KW-1185">Reference proteome</keyword>
<evidence type="ECO:0000259" key="9">
    <source>
        <dbReference type="Pfam" id="PF18059"/>
    </source>
</evidence>
<dbReference type="GO" id="GO:0004222">
    <property type="term" value="F:metalloendopeptidase activity"/>
    <property type="evidence" value="ECO:0007669"/>
    <property type="project" value="TreeGrafter"/>
</dbReference>
<evidence type="ECO:0000256" key="7">
    <source>
        <dbReference type="SAM" id="MobiDB-lite"/>
    </source>
</evidence>
<proteinExistence type="predicted"/>
<dbReference type="InterPro" id="IPR016047">
    <property type="entry name" value="M23ase_b-sheet_dom"/>
</dbReference>
<accession>A0A3D8IUK2</accession>
<dbReference type="Pfam" id="PF18059">
    <property type="entry name" value="Csd3_N"/>
    <property type="match status" value="1"/>
</dbReference>
<dbReference type="Gene3D" id="3.10.450.350">
    <property type="match status" value="1"/>
</dbReference>
<reference evidence="10 11" key="1">
    <citation type="submission" date="2018-04" db="EMBL/GenBank/DDBJ databases">
        <title>Novel Campyloabacter and Helicobacter Species and Strains.</title>
        <authorList>
            <person name="Mannion A.J."/>
            <person name="Shen Z."/>
            <person name="Fox J.G."/>
        </authorList>
    </citation>
    <scope>NUCLEOTIDE SEQUENCE [LARGE SCALE GENOMIC DNA]</scope>
    <source>
        <strain evidence="10 11">ATCC 700242</strain>
    </source>
</reference>
<keyword evidence="3" id="KW-0479">Metal-binding</keyword>
<dbReference type="GO" id="GO:0006508">
    <property type="term" value="P:proteolysis"/>
    <property type="evidence" value="ECO:0007669"/>
    <property type="project" value="UniProtKB-KW"/>
</dbReference>
<organism evidence="10 11">
    <name type="scientific">Helicobacter cholecystus</name>
    <dbReference type="NCBI Taxonomy" id="45498"/>
    <lineage>
        <taxon>Bacteria</taxon>
        <taxon>Pseudomonadati</taxon>
        <taxon>Campylobacterota</taxon>
        <taxon>Epsilonproteobacteria</taxon>
        <taxon>Campylobacterales</taxon>
        <taxon>Helicobacteraceae</taxon>
        <taxon>Helicobacter</taxon>
    </lineage>
</organism>
<dbReference type="InterPro" id="IPR050570">
    <property type="entry name" value="Cell_wall_metabolism_enzyme"/>
</dbReference>
<feature type="region of interest" description="Disordered" evidence="7">
    <location>
        <begin position="377"/>
        <end position="400"/>
    </location>
</feature>
<evidence type="ECO:0000313" key="10">
    <source>
        <dbReference type="EMBL" id="RDU68969.1"/>
    </source>
</evidence>
<dbReference type="InterPro" id="IPR040653">
    <property type="entry name" value="Csd3_N"/>
</dbReference>
<evidence type="ECO:0000256" key="1">
    <source>
        <dbReference type="ARBA" id="ARBA00001947"/>
    </source>
</evidence>
<sequence>MKKLALFFLMTLACLGAVGENKIWRKGYTFLNFLEDHHIPLKLYYNLSTQDKELTAEIYAGVQYQVLRNKNGQLLQALIPIDEDIQIHIYKQGVNYKLIFTPIRYFQKSNTLALEVLNSPHQDIFEHSKDLGLANEFLNTYKNSINFKKEVIKGDKLALIYKRKYRFGEVFGLPNIQSAIMQTNKNPHYLIAYKDRYYNLLGKEVAGFLLQMPLTQVYITSRFSKARKHPVLDKVIRPHFGIDLRAKVGTIVRSAGSGKVLSAGNKGGYGKAIEIIHEGGLRTLYAHLSNIDKKVKAGGYVKQGQVIGKSGNTGISSGPHLHFGLYKNNRPLNPLGSIKTTRSELKGKAKSDYLLYAQQQKSLLEEELNKLTLNHTSATTEGKLDENQPLQDFSPQNKDE</sequence>
<evidence type="ECO:0000313" key="11">
    <source>
        <dbReference type="Proteomes" id="UP000257067"/>
    </source>
</evidence>